<dbReference type="GO" id="GO:0008474">
    <property type="term" value="F:palmitoyl-(protein) hydrolase activity"/>
    <property type="evidence" value="ECO:0007669"/>
    <property type="project" value="UniProtKB-EC"/>
</dbReference>
<evidence type="ECO:0000256" key="7">
    <source>
        <dbReference type="ARBA" id="ARBA00022490"/>
    </source>
</evidence>
<dbReference type="InterPro" id="IPR003140">
    <property type="entry name" value="PLipase/COase/thioEstase"/>
</dbReference>
<dbReference type="FunFam" id="3.40.50.1820:FF:000276">
    <property type="entry name" value="Acyl-protein thioesterase 1"/>
    <property type="match status" value="1"/>
</dbReference>
<evidence type="ECO:0000256" key="11">
    <source>
        <dbReference type="ARBA" id="ARBA00023242"/>
    </source>
</evidence>
<dbReference type="OrthoDB" id="2418081at2759"/>
<dbReference type="InterPro" id="IPR029058">
    <property type="entry name" value="AB_hydrolase_fold"/>
</dbReference>
<evidence type="ECO:0000256" key="2">
    <source>
        <dbReference type="ARBA" id="ARBA00004496"/>
    </source>
</evidence>
<keyword evidence="15" id="KW-1133">Transmembrane helix</keyword>
<keyword evidence="15" id="KW-0812">Transmembrane</keyword>
<feature type="domain" description="Phospholipase/carboxylesterase/thioesterase" evidence="16">
    <location>
        <begin position="276"/>
        <end position="488"/>
    </location>
</feature>
<dbReference type="EMBL" id="QEAO01000077">
    <property type="protein sequence ID" value="TPX30293.1"/>
    <property type="molecule type" value="Genomic_DNA"/>
</dbReference>
<dbReference type="SUPFAM" id="SSF53474">
    <property type="entry name" value="alpha/beta-Hydrolases"/>
    <property type="match status" value="1"/>
</dbReference>
<evidence type="ECO:0000256" key="14">
    <source>
        <dbReference type="ARBA" id="ARBA00047337"/>
    </source>
</evidence>
<keyword evidence="8" id="KW-0378">Hydrolase</keyword>
<dbReference type="GeneID" id="42007344"/>
<dbReference type="GO" id="GO:0005737">
    <property type="term" value="C:cytoplasm"/>
    <property type="evidence" value="ECO:0007669"/>
    <property type="project" value="UniProtKB-SubCell"/>
</dbReference>
<dbReference type="GO" id="GO:0052689">
    <property type="term" value="F:carboxylic ester hydrolase activity"/>
    <property type="evidence" value="ECO:0007669"/>
    <property type="project" value="UniProtKB-KW"/>
</dbReference>
<keyword evidence="6" id="KW-0719">Serine esterase</keyword>
<evidence type="ECO:0000256" key="1">
    <source>
        <dbReference type="ARBA" id="ARBA00004123"/>
    </source>
</evidence>
<evidence type="ECO:0000256" key="4">
    <source>
        <dbReference type="ARBA" id="ARBA00012423"/>
    </source>
</evidence>
<gene>
    <name evidence="17" type="ORF">SmJEL517_g06121</name>
</gene>
<dbReference type="PANTHER" id="PTHR10655">
    <property type="entry name" value="LYSOPHOSPHOLIPASE-RELATED"/>
    <property type="match status" value="1"/>
</dbReference>
<comment type="subcellular location">
    <subcellularLocation>
        <location evidence="2">Cytoplasm</location>
    </subcellularLocation>
    <subcellularLocation>
        <location evidence="1">Nucleus</location>
    </subcellularLocation>
</comment>
<comment type="function">
    <text evidence="12">Hydrolyzes fatty acids from S-acylated cysteine residues in proteins with a strong preference for palmitoylated G-alpha proteins over other acyl substrates. Mediates the deacylation of G-alpha proteins such as GPA1 in vivo, but has weak or no activity toward palmitoylated Ras proteins. Has weak lysophospholipase activity in vitro; however such activity may not exist in vivo.</text>
</comment>
<comment type="catalytic activity">
    <reaction evidence="14">
        <text>S-hexadecanoyl-L-cysteinyl-[protein] + H2O = L-cysteinyl-[protein] + hexadecanoate + H(+)</text>
        <dbReference type="Rhea" id="RHEA:19233"/>
        <dbReference type="Rhea" id="RHEA-COMP:10131"/>
        <dbReference type="Rhea" id="RHEA-COMP:11032"/>
        <dbReference type="ChEBI" id="CHEBI:7896"/>
        <dbReference type="ChEBI" id="CHEBI:15377"/>
        <dbReference type="ChEBI" id="CHEBI:15378"/>
        <dbReference type="ChEBI" id="CHEBI:29950"/>
        <dbReference type="ChEBI" id="CHEBI:74151"/>
        <dbReference type="EC" id="3.1.2.22"/>
    </reaction>
</comment>
<evidence type="ECO:0000256" key="3">
    <source>
        <dbReference type="ARBA" id="ARBA00006499"/>
    </source>
</evidence>
<comment type="similarity">
    <text evidence="3">Belongs to the AB hydrolase superfamily. AB hydrolase 2 family.</text>
</comment>
<comment type="caution">
    <text evidence="17">The sequence shown here is derived from an EMBL/GenBank/DDBJ whole genome shotgun (WGS) entry which is preliminary data.</text>
</comment>
<dbReference type="Gene3D" id="3.40.50.1820">
    <property type="entry name" value="alpha/beta hydrolase"/>
    <property type="match status" value="1"/>
</dbReference>
<evidence type="ECO:0000256" key="15">
    <source>
        <dbReference type="SAM" id="Phobius"/>
    </source>
</evidence>
<dbReference type="GO" id="GO:0005634">
    <property type="term" value="C:nucleus"/>
    <property type="evidence" value="ECO:0007669"/>
    <property type="project" value="UniProtKB-SubCell"/>
</dbReference>
<reference evidence="17 18" key="1">
    <citation type="journal article" date="2019" name="Sci. Rep.">
        <title>Comparative genomics of chytrid fungi reveal insights into the obligate biotrophic and pathogenic lifestyle of Synchytrium endobioticum.</title>
        <authorList>
            <person name="van de Vossenberg B.T.L.H."/>
            <person name="Warris S."/>
            <person name="Nguyen H.D.T."/>
            <person name="van Gent-Pelzer M.P.E."/>
            <person name="Joly D.L."/>
            <person name="van de Geest H.C."/>
            <person name="Bonants P.J.M."/>
            <person name="Smith D.S."/>
            <person name="Levesque C.A."/>
            <person name="van der Lee T.A.J."/>
        </authorList>
    </citation>
    <scope>NUCLEOTIDE SEQUENCE [LARGE SCALE GENOMIC DNA]</scope>
    <source>
        <strain evidence="17 18">JEL517</strain>
    </source>
</reference>
<protein>
    <recommendedName>
        <fullName evidence="5">Acyl-protein thioesterase 1</fullName>
        <ecNumber evidence="4">3.1.2.22</ecNumber>
    </recommendedName>
    <alternativeName>
        <fullName evidence="13">Palmitoyl-protein hydrolase</fullName>
    </alternativeName>
</protein>
<evidence type="ECO:0000256" key="13">
    <source>
        <dbReference type="ARBA" id="ARBA00031195"/>
    </source>
</evidence>
<dbReference type="RefSeq" id="XP_031021981.1">
    <property type="nucleotide sequence ID" value="XM_031172047.1"/>
</dbReference>
<keyword evidence="9" id="KW-0276">Fatty acid metabolism</keyword>
<evidence type="ECO:0000313" key="17">
    <source>
        <dbReference type="EMBL" id="TPX30293.1"/>
    </source>
</evidence>
<dbReference type="STRING" id="1806994.A0A507BYE4"/>
<proteinExistence type="inferred from homology"/>
<keyword evidence="11" id="KW-0539">Nucleus</keyword>
<organism evidence="17 18">
    <name type="scientific">Synchytrium microbalum</name>
    <dbReference type="NCBI Taxonomy" id="1806994"/>
    <lineage>
        <taxon>Eukaryota</taxon>
        <taxon>Fungi</taxon>
        <taxon>Fungi incertae sedis</taxon>
        <taxon>Chytridiomycota</taxon>
        <taxon>Chytridiomycota incertae sedis</taxon>
        <taxon>Chytridiomycetes</taxon>
        <taxon>Synchytriales</taxon>
        <taxon>Synchytriaceae</taxon>
        <taxon>Synchytrium</taxon>
    </lineage>
</organism>
<dbReference type="Pfam" id="PF02230">
    <property type="entry name" value="Abhydrolase_2"/>
    <property type="match status" value="1"/>
</dbReference>
<evidence type="ECO:0000256" key="5">
    <source>
        <dbReference type="ARBA" id="ARBA00014923"/>
    </source>
</evidence>
<keyword evidence="15" id="KW-0472">Membrane</keyword>
<evidence type="ECO:0000256" key="6">
    <source>
        <dbReference type="ARBA" id="ARBA00022487"/>
    </source>
</evidence>
<dbReference type="PANTHER" id="PTHR10655:SF17">
    <property type="entry name" value="LYSOPHOSPHOLIPASE-LIKE PROTEIN 1"/>
    <property type="match status" value="1"/>
</dbReference>
<dbReference type="GO" id="GO:0006631">
    <property type="term" value="P:fatty acid metabolic process"/>
    <property type="evidence" value="ECO:0007669"/>
    <property type="project" value="UniProtKB-KW"/>
</dbReference>
<evidence type="ECO:0000256" key="12">
    <source>
        <dbReference type="ARBA" id="ARBA00029392"/>
    </source>
</evidence>
<evidence type="ECO:0000256" key="10">
    <source>
        <dbReference type="ARBA" id="ARBA00023098"/>
    </source>
</evidence>
<dbReference type="Proteomes" id="UP000319731">
    <property type="component" value="Unassembled WGS sequence"/>
</dbReference>
<dbReference type="EC" id="3.1.2.22" evidence="4"/>
<accession>A0A507BYE4</accession>
<evidence type="ECO:0000313" key="18">
    <source>
        <dbReference type="Proteomes" id="UP000319731"/>
    </source>
</evidence>
<keyword evidence="18" id="KW-1185">Reference proteome</keyword>
<name>A0A507BYE4_9FUNG</name>
<dbReference type="InterPro" id="IPR050565">
    <property type="entry name" value="LYPA1-2/EST-like"/>
</dbReference>
<feature type="transmembrane region" description="Helical" evidence="15">
    <location>
        <begin position="214"/>
        <end position="232"/>
    </location>
</feature>
<sequence>MTTIQDMPYTTSTMHPTIIRKQTSLNNLLEAAIQELFYKPHHVFKQSLPSPVSSKIALNGITKKSNGTSRKRVSFSDSVSIISFTGHNSHHVASVSPFSACGTPDIPESGLFSEIITTDCAYTTYYRIPEGIKADQLVITLVQTRNEITINGPDSIDVTTILPHDADLKTVKVDVYQGNTLAVTSTSENVNTQYVVAYSGLGNQRLITHCMEAAIFYTLVIAVSVALIAWQYNNHATTTTDRKIQATVKEPSIGKESVSTVNKPKQPNMTIAGITIPAKGKHLATLIFLHGLGDSGQGWAPVGRMIQPQLPHVKMIFPDAPTRPVTVNNGYRMPAWFDVYQLGAAARGNTRVDTEGMNETLKSINSWISDEIEAGIPASRIVIGGFSQGSAMALLHAVTSERKLAGYISLSGWLSRPEAIEQSPGANKETPIFMGHGDSDEVVLHHLGVKSYDALKTAGWNVSWKTYEDMGHSAREDEFEDITKFLLKNLHAE</sequence>
<dbReference type="AlphaFoldDB" id="A0A507BYE4"/>
<evidence type="ECO:0000256" key="9">
    <source>
        <dbReference type="ARBA" id="ARBA00022832"/>
    </source>
</evidence>
<evidence type="ECO:0000259" key="16">
    <source>
        <dbReference type="Pfam" id="PF02230"/>
    </source>
</evidence>
<evidence type="ECO:0000256" key="8">
    <source>
        <dbReference type="ARBA" id="ARBA00022801"/>
    </source>
</evidence>
<keyword evidence="7" id="KW-0963">Cytoplasm</keyword>
<keyword evidence="10" id="KW-0443">Lipid metabolism</keyword>